<name>A0A397UFD6_9GLOM</name>
<dbReference type="Pfam" id="PF04733">
    <property type="entry name" value="Coatomer_E"/>
    <property type="match status" value="1"/>
</dbReference>
<dbReference type="PANTHER" id="PTHR10805:SF0">
    <property type="entry name" value="COATOMER SUBUNIT EPSILON"/>
    <property type="match status" value="1"/>
</dbReference>
<evidence type="ECO:0000256" key="6">
    <source>
        <dbReference type="ARBA" id="ARBA00022892"/>
    </source>
</evidence>
<dbReference type="GO" id="GO:0030126">
    <property type="term" value="C:COPI vesicle coat"/>
    <property type="evidence" value="ECO:0007669"/>
    <property type="project" value="TreeGrafter"/>
</dbReference>
<protein>
    <submittedName>
        <fullName evidence="11">Coatomer epsilon subunit-domain-containing protein</fullName>
    </submittedName>
</protein>
<evidence type="ECO:0000256" key="10">
    <source>
        <dbReference type="ARBA" id="ARBA00023329"/>
    </source>
</evidence>
<evidence type="ECO:0000256" key="9">
    <source>
        <dbReference type="ARBA" id="ARBA00023136"/>
    </source>
</evidence>
<organism evidence="11 12">
    <name type="scientific">Gigaspora rosea</name>
    <dbReference type="NCBI Taxonomy" id="44941"/>
    <lineage>
        <taxon>Eukaryota</taxon>
        <taxon>Fungi</taxon>
        <taxon>Fungi incertae sedis</taxon>
        <taxon>Mucoromycota</taxon>
        <taxon>Glomeromycotina</taxon>
        <taxon>Glomeromycetes</taxon>
        <taxon>Diversisporales</taxon>
        <taxon>Gigasporaceae</taxon>
        <taxon>Gigaspora</taxon>
    </lineage>
</organism>
<comment type="similarity">
    <text evidence="3">Belongs to the COPE family.</text>
</comment>
<keyword evidence="6" id="KW-0931">ER-Golgi transport</keyword>
<dbReference type="OrthoDB" id="310217at2759"/>
<dbReference type="AlphaFoldDB" id="A0A397UFD6"/>
<dbReference type="InterPro" id="IPR011990">
    <property type="entry name" value="TPR-like_helical_dom_sf"/>
</dbReference>
<keyword evidence="12" id="KW-1185">Reference proteome</keyword>
<dbReference type="GO" id="GO:0000139">
    <property type="term" value="C:Golgi membrane"/>
    <property type="evidence" value="ECO:0007669"/>
    <property type="project" value="UniProtKB-SubCell"/>
</dbReference>
<dbReference type="InterPro" id="IPR006822">
    <property type="entry name" value="Coatomer_esu"/>
</dbReference>
<proteinExistence type="inferred from homology"/>
<evidence type="ECO:0000313" key="12">
    <source>
        <dbReference type="Proteomes" id="UP000266673"/>
    </source>
</evidence>
<dbReference type="GO" id="GO:0005198">
    <property type="term" value="F:structural molecule activity"/>
    <property type="evidence" value="ECO:0007669"/>
    <property type="project" value="InterPro"/>
</dbReference>
<evidence type="ECO:0000256" key="2">
    <source>
        <dbReference type="ARBA" id="ARBA00004347"/>
    </source>
</evidence>
<dbReference type="Proteomes" id="UP000266673">
    <property type="component" value="Unassembled WGS sequence"/>
</dbReference>
<feature type="non-terminal residue" evidence="11">
    <location>
        <position position="1"/>
    </location>
</feature>
<dbReference type="GO" id="GO:0006890">
    <property type="term" value="P:retrograde vesicle-mediated transport, Golgi to endoplasmic reticulum"/>
    <property type="evidence" value="ECO:0007669"/>
    <property type="project" value="InterPro"/>
</dbReference>
<reference evidence="11 12" key="1">
    <citation type="submission" date="2018-06" db="EMBL/GenBank/DDBJ databases">
        <title>Comparative genomics reveals the genomic features of Rhizophagus irregularis, R. cerebriforme, R. diaphanum and Gigaspora rosea, and their symbiotic lifestyle signature.</title>
        <authorList>
            <person name="Morin E."/>
            <person name="San Clemente H."/>
            <person name="Chen E.C.H."/>
            <person name="De La Providencia I."/>
            <person name="Hainaut M."/>
            <person name="Kuo A."/>
            <person name="Kohler A."/>
            <person name="Murat C."/>
            <person name="Tang N."/>
            <person name="Roy S."/>
            <person name="Loubradou J."/>
            <person name="Henrissat B."/>
            <person name="Grigoriev I.V."/>
            <person name="Corradi N."/>
            <person name="Roux C."/>
            <person name="Martin F.M."/>
        </authorList>
    </citation>
    <scope>NUCLEOTIDE SEQUENCE [LARGE SCALE GENOMIC DNA]</scope>
    <source>
        <strain evidence="11 12">DAOM 194757</strain>
    </source>
</reference>
<dbReference type="GO" id="GO:0006888">
    <property type="term" value="P:endoplasmic reticulum to Golgi vesicle-mediated transport"/>
    <property type="evidence" value="ECO:0007669"/>
    <property type="project" value="TreeGrafter"/>
</dbReference>
<comment type="subcellular location">
    <subcellularLocation>
        <location evidence="2">Cytoplasmic vesicle</location>
        <location evidence="2">COPI-coated vesicle membrane</location>
        <topology evidence="2">Peripheral membrane protein</topology>
        <orientation evidence="2">Cytoplasmic side</orientation>
    </subcellularLocation>
    <subcellularLocation>
        <location evidence="1">Golgi apparatus membrane</location>
        <topology evidence="1">Peripheral membrane protein</topology>
        <orientation evidence="1">Cytoplasmic side</orientation>
    </subcellularLocation>
</comment>
<sequence>INEGSSRTSVSESAKLERKIYQYRAYIAQRKHNIVITKIKDSDPIDLRVVKFLVQSKSSSQASETKKEEALEELKEILGDTANLSNATVQIIVGMIYYHEGLFEDALKVLFRHNRDLECVALIIQIYLQLDRLDLAKREIAAAKTWAEDAMLAQLIKHHLIIFLFNFIKDGDKYQEAYYIYEEIAQSPSSNTVKVLNGQAVCNIHLGRYPEAENLLLRVEALNKSKSDPDTLVNLIMISNLIGKPTEVINRQLKEVAPNHVFLQDLDLKTSLFDRSGQRFAFV</sequence>
<evidence type="ECO:0000256" key="7">
    <source>
        <dbReference type="ARBA" id="ARBA00022927"/>
    </source>
</evidence>
<evidence type="ECO:0000256" key="8">
    <source>
        <dbReference type="ARBA" id="ARBA00023034"/>
    </source>
</evidence>
<dbReference type="GO" id="GO:0006891">
    <property type="term" value="P:intra-Golgi vesicle-mediated transport"/>
    <property type="evidence" value="ECO:0007669"/>
    <property type="project" value="TreeGrafter"/>
</dbReference>
<evidence type="ECO:0000256" key="1">
    <source>
        <dbReference type="ARBA" id="ARBA00004255"/>
    </source>
</evidence>
<dbReference type="SUPFAM" id="SSF48452">
    <property type="entry name" value="TPR-like"/>
    <property type="match status" value="1"/>
</dbReference>
<keyword evidence="5" id="KW-0963">Cytoplasm</keyword>
<comment type="caution">
    <text evidence="11">The sequence shown here is derived from an EMBL/GenBank/DDBJ whole genome shotgun (WGS) entry which is preliminary data.</text>
</comment>
<keyword evidence="8" id="KW-0333">Golgi apparatus</keyword>
<dbReference type="Gene3D" id="1.25.40.10">
    <property type="entry name" value="Tetratricopeptide repeat domain"/>
    <property type="match status" value="1"/>
</dbReference>
<keyword evidence="9" id="KW-0472">Membrane</keyword>
<accession>A0A397UFD6</accession>
<dbReference type="STRING" id="44941.A0A397UFD6"/>
<keyword evidence="7" id="KW-0653">Protein transport</keyword>
<keyword evidence="4" id="KW-0813">Transport</keyword>
<dbReference type="GO" id="GO:0015031">
    <property type="term" value="P:protein transport"/>
    <property type="evidence" value="ECO:0007669"/>
    <property type="project" value="UniProtKB-KW"/>
</dbReference>
<gene>
    <name evidence="11" type="ORF">C2G38_1986208</name>
</gene>
<keyword evidence="10" id="KW-0968">Cytoplasmic vesicle</keyword>
<evidence type="ECO:0000256" key="5">
    <source>
        <dbReference type="ARBA" id="ARBA00022490"/>
    </source>
</evidence>
<dbReference type="PIRSF" id="PIRSF016478">
    <property type="entry name" value="Coatomer_esu"/>
    <property type="match status" value="1"/>
</dbReference>
<evidence type="ECO:0000256" key="3">
    <source>
        <dbReference type="ARBA" id="ARBA00008827"/>
    </source>
</evidence>
<evidence type="ECO:0000256" key="4">
    <source>
        <dbReference type="ARBA" id="ARBA00022448"/>
    </source>
</evidence>
<evidence type="ECO:0000313" key="11">
    <source>
        <dbReference type="EMBL" id="RIB06023.1"/>
    </source>
</evidence>
<dbReference type="EMBL" id="QKWP01001880">
    <property type="protein sequence ID" value="RIB06023.1"/>
    <property type="molecule type" value="Genomic_DNA"/>
</dbReference>
<dbReference type="PANTHER" id="PTHR10805">
    <property type="entry name" value="COATOMER SUBUNIT EPSILON"/>
    <property type="match status" value="1"/>
</dbReference>